<evidence type="ECO:0000313" key="1">
    <source>
        <dbReference type="EMBL" id="KAJ2936169.1"/>
    </source>
</evidence>
<protein>
    <submittedName>
        <fullName evidence="1">Uncharacterized protein</fullName>
    </submittedName>
</protein>
<accession>A0A9W8JLB8</accession>
<dbReference type="EMBL" id="JANBPK010000158">
    <property type="protein sequence ID" value="KAJ2936169.1"/>
    <property type="molecule type" value="Genomic_DNA"/>
</dbReference>
<feature type="non-terminal residue" evidence="1">
    <location>
        <position position="221"/>
    </location>
</feature>
<keyword evidence="2" id="KW-1185">Reference proteome</keyword>
<dbReference type="AlphaFoldDB" id="A0A9W8JLB8"/>
<name>A0A9W8JLB8_9AGAR</name>
<organism evidence="1 2">
    <name type="scientific">Candolleomyces eurysporus</name>
    <dbReference type="NCBI Taxonomy" id="2828524"/>
    <lineage>
        <taxon>Eukaryota</taxon>
        <taxon>Fungi</taxon>
        <taxon>Dikarya</taxon>
        <taxon>Basidiomycota</taxon>
        <taxon>Agaricomycotina</taxon>
        <taxon>Agaricomycetes</taxon>
        <taxon>Agaricomycetidae</taxon>
        <taxon>Agaricales</taxon>
        <taxon>Agaricineae</taxon>
        <taxon>Psathyrellaceae</taxon>
        <taxon>Candolleomyces</taxon>
    </lineage>
</organism>
<dbReference type="Proteomes" id="UP001140091">
    <property type="component" value="Unassembled WGS sequence"/>
</dbReference>
<gene>
    <name evidence="1" type="ORF">H1R20_g924</name>
</gene>
<sequence length="221" mass="25297">MEASRDTLDRLKSPGPCTKDFDDQTRLHLKMYISHMKTSQDIYQQNREAFNEFCPEGEIPSFEMLEKKALELTSISTITDDMCINSCYAFTGDFADQDTYTICGADCYIGTGKKKQARKTMTTIPLGPQLVALRQSKEGSEALQYRHTKTQEVLEDLHNEQEYNYNNIFCGSDYIELAQELELTEDDFVVSLSLDGAQLYQSKKSDTWIGIWIVHDYDPST</sequence>
<reference evidence="1" key="1">
    <citation type="submission" date="2022-06" db="EMBL/GenBank/DDBJ databases">
        <title>Genome Sequence of Candolleomyces eurysporus.</title>
        <authorList>
            <person name="Buettner E."/>
        </authorList>
    </citation>
    <scope>NUCLEOTIDE SEQUENCE</scope>
    <source>
        <strain evidence="1">VTCC 930004</strain>
    </source>
</reference>
<comment type="caution">
    <text evidence="1">The sequence shown here is derived from an EMBL/GenBank/DDBJ whole genome shotgun (WGS) entry which is preliminary data.</text>
</comment>
<evidence type="ECO:0000313" key="2">
    <source>
        <dbReference type="Proteomes" id="UP001140091"/>
    </source>
</evidence>
<dbReference type="OrthoDB" id="3261594at2759"/>
<proteinExistence type="predicted"/>